<comment type="caution">
    <text evidence="1">The sequence shown here is derived from an EMBL/GenBank/DDBJ whole genome shotgun (WGS) entry which is preliminary data.</text>
</comment>
<organism evidence="1 2">
    <name type="scientific">Streptomyces fumanus</name>
    <dbReference type="NCBI Taxonomy" id="67302"/>
    <lineage>
        <taxon>Bacteria</taxon>
        <taxon>Bacillati</taxon>
        <taxon>Actinomycetota</taxon>
        <taxon>Actinomycetes</taxon>
        <taxon>Kitasatosporales</taxon>
        <taxon>Streptomycetaceae</taxon>
        <taxon>Streptomyces</taxon>
    </lineage>
</organism>
<reference evidence="1" key="1">
    <citation type="journal article" date="2014" name="Int. J. Syst. Evol. Microbiol.">
        <title>Complete genome sequence of Corynebacterium casei LMG S-19264T (=DSM 44701T), isolated from a smear-ripened cheese.</title>
        <authorList>
            <consortium name="US DOE Joint Genome Institute (JGI-PGF)"/>
            <person name="Walter F."/>
            <person name="Albersmeier A."/>
            <person name="Kalinowski J."/>
            <person name="Ruckert C."/>
        </authorList>
    </citation>
    <scope>NUCLEOTIDE SEQUENCE</scope>
    <source>
        <strain evidence="1">JCM 4477</strain>
    </source>
</reference>
<protein>
    <recommendedName>
        <fullName evidence="3">Lipoprotein</fullName>
    </recommendedName>
</protein>
<reference evidence="1" key="2">
    <citation type="submission" date="2020-09" db="EMBL/GenBank/DDBJ databases">
        <authorList>
            <person name="Sun Q."/>
            <person name="Ohkuma M."/>
        </authorList>
    </citation>
    <scope>NUCLEOTIDE SEQUENCE</scope>
    <source>
        <strain evidence="1">JCM 4477</strain>
    </source>
</reference>
<sequence>MQKPMKAMMTPVQAAGVWPWLLSAIACSSLLCTCLSRTLGLILAYARACREFGVRNAAPG</sequence>
<dbReference type="PROSITE" id="PS51257">
    <property type="entry name" value="PROKAR_LIPOPROTEIN"/>
    <property type="match status" value="1"/>
</dbReference>
<evidence type="ECO:0000313" key="1">
    <source>
        <dbReference type="EMBL" id="GHF31483.1"/>
    </source>
</evidence>
<name>A0A919E9I5_9ACTN</name>
<dbReference type="EMBL" id="BNBI01000020">
    <property type="protein sequence ID" value="GHF31483.1"/>
    <property type="molecule type" value="Genomic_DNA"/>
</dbReference>
<gene>
    <name evidence="1" type="ORF">GCM10018772_66420</name>
</gene>
<proteinExistence type="predicted"/>
<keyword evidence="2" id="KW-1185">Reference proteome</keyword>
<dbReference type="Proteomes" id="UP000630718">
    <property type="component" value="Unassembled WGS sequence"/>
</dbReference>
<evidence type="ECO:0000313" key="2">
    <source>
        <dbReference type="Proteomes" id="UP000630718"/>
    </source>
</evidence>
<dbReference type="AlphaFoldDB" id="A0A919E9I5"/>
<evidence type="ECO:0008006" key="3">
    <source>
        <dbReference type="Google" id="ProtNLM"/>
    </source>
</evidence>
<accession>A0A919E9I5</accession>